<feature type="coiled-coil region" evidence="2">
    <location>
        <begin position="232"/>
        <end position="269"/>
    </location>
</feature>
<dbReference type="Proteomes" id="UP001166674">
    <property type="component" value="Unassembled WGS sequence"/>
</dbReference>
<feature type="compositionally biased region" description="Polar residues" evidence="3">
    <location>
        <begin position="295"/>
        <end position="304"/>
    </location>
</feature>
<evidence type="ECO:0000313" key="6">
    <source>
        <dbReference type="Proteomes" id="UP001166674"/>
    </source>
</evidence>
<dbReference type="EMBL" id="JAATJV010348300">
    <property type="protein sequence ID" value="MBZ3879130.1"/>
    <property type="molecule type" value="Genomic_DNA"/>
</dbReference>
<comment type="caution">
    <text evidence="5">The sequence shown here is derived from an EMBL/GenBank/DDBJ whole genome shotgun (WGS) entry which is preliminary data.</text>
</comment>
<keyword evidence="6" id="KW-1185">Reference proteome</keyword>
<accession>A0AA41MVY6</accession>
<dbReference type="PANTHER" id="PTHR14845">
    <property type="entry name" value="COILED-COIL DOMAIN-CONTAINING 166"/>
    <property type="match status" value="1"/>
</dbReference>
<proteinExistence type="predicted"/>
<evidence type="ECO:0000259" key="4">
    <source>
        <dbReference type="Pfam" id="PF14988"/>
    </source>
</evidence>
<reference evidence="5" key="1">
    <citation type="submission" date="2020-03" db="EMBL/GenBank/DDBJ databases">
        <title>Studies in the Genomics of Life Span.</title>
        <authorList>
            <person name="Glass D."/>
        </authorList>
    </citation>
    <scope>NUCLEOTIDE SEQUENCE</scope>
    <source>
        <strain evidence="5">SUZIE</strain>
        <tissue evidence="5">Muscle</tissue>
    </source>
</reference>
<evidence type="ECO:0000313" key="5">
    <source>
        <dbReference type="EMBL" id="MBZ3879130.1"/>
    </source>
</evidence>
<sequence length="315" mass="37510">MSFSTSSAYLSMLYKFFTPDKLTKWEKRLKGKTVLALKKLNKEIEDVQIRRDLVLEECRALHKEKFLVEADSKFFLEYLAQKNKHCRQLHEDLWKEYFQKCGEIEKRRQELASKYAKQTSDLKAQELQGKKTQSNLKEQLKALKNISIIKERQDMRIETLEKEKEKIKAETPLKDQKAHLQFLQQKTLLEKQLTELYKKRSEERKKFIKGQNLESIAQKSSFEFCRGVYRENLQLREELVQLLEVSKKLEAAQSKLENQKEQMKKEQWYQECLMRGKQRLQARPHWCPKEGAPKTTLSPDSLQSKIKPRVIPKIT</sequence>
<dbReference type="Pfam" id="PF14988">
    <property type="entry name" value="DUF4515"/>
    <property type="match status" value="1"/>
</dbReference>
<evidence type="ECO:0000256" key="1">
    <source>
        <dbReference type="ARBA" id="ARBA00023054"/>
    </source>
</evidence>
<evidence type="ECO:0000256" key="3">
    <source>
        <dbReference type="SAM" id="MobiDB-lite"/>
    </source>
</evidence>
<gene>
    <name evidence="5" type="ORF">SUZIE_151395</name>
</gene>
<dbReference type="AlphaFoldDB" id="A0AA41MVY6"/>
<dbReference type="PANTHER" id="PTHR14845:SF3">
    <property type="entry name" value="COILED-COIL DOMAIN CONTAINING 121, RETROGENE 1"/>
    <property type="match status" value="1"/>
</dbReference>
<name>A0AA41MVY6_SCICA</name>
<protein>
    <submittedName>
        <fullName evidence="5">Coiled-coil domain-containing protein 121</fullName>
    </submittedName>
</protein>
<organism evidence="5 6">
    <name type="scientific">Sciurus carolinensis</name>
    <name type="common">Eastern gray squirrel</name>
    <dbReference type="NCBI Taxonomy" id="30640"/>
    <lineage>
        <taxon>Eukaryota</taxon>
        <taxon>Metazoa</taxon>
        <taxon>Chordata</taxon>
        <taxon>Craniata</taxon>
        <taxon>Vertebrata</taxon>
        <taxon>Euteleostomi</taxon>
        <taxon>Mammalia</taxon>
        <taxon>Eutheria</taxon>
        <taxon>Euarchontoglires</taxon>
        <taxon>Glires</taxon>
        <taxon>Rodentia</taxon>
        <taxon>Sciuromorpha</taxon>
        <taxon>Sciuridae</taxon>
        <taxon>Sciurinae</taxon>
        <taxon>Sciurini</taxon>
        <taxon>Sciurus</taxon>
    </lineage>
</organism>
<feature type="region of interest" description="Disordered" evidence="3">
    <location>
        <begin position="283"/>
        <end position="315"/>
    </location>
</feature>
<feature type="compositionally biased region" description="Basic residues" evidence="3">
    <location>
        <begin position="306"/>
        <end position="315"/>
    </location>
</feature>
<dbReference type="InterPro" id="IPR032777">
    <property type="entry name" value="DUF4515"/>
</dbReference>
<feature type="domain" description="DUF4515" evidence="4">
    <location>
        <begin position="71"/>
        <end position="273"/>
    </location>
</feature>
<evidence type="ECO:0000256" key="2">
    <source>
        <dbReference type="SAM" id="Coils"/>
    </source>
</evidence>
<keyword evidence="1 2" id="KW-0175">Coiled coil</keyword>